<dbReference type="AlphaFoldDB" id="A0A9P6T639"/>
<comment type="caution">
    <text evidence="2">The sequence shown here is derived from an EMBL/GenBank/DDBJ whole genome shotgun (WGS) entry which is preliminary data.</text>
</comment>
<accession>A0A9P6T639</accession>
<feature type="compositionally biased region" description="Polar residues" evidence="1">
    <location>
        <begin position="11"/>
        <end position="20"/>
    </location>
</feature>
<dbReference type="EMBL" id="MU167943">
    <property type="protein sequence ID" value="KAG0139013.1"/>
    <property type="molecule type" value="Genomic_DNA"/>
</dbReference>
<proteinExistence type="predicted"/>
<reference evidence="2" key="1">
    <citation type="submission" date="2013-11" db="EMBL/GenBank/DDBJ databases">
        <title>Genome sequence of the fusiform rust pathogen reveals effectors for host alternation and coevolution with pine.</title>
        <authorList>
            <consortium name="DOE Joint Genome Institute"/>
            <person name="Smith K."/>
            <person name="Pendleton A."/>
            <person name="Kubisiak T."/>
            <person name="Anderson C."/>
            <person name="Salamov A."/>
            <person name="Aerts A."/>
            <person name="Riley R."/>
            <person name="Clum A."/>
            <person name="Lindquist E."/>
            <person name="Ence D."/>
            <person name="Campbell M."/>
            <person name="Kronenberg Z."/>
            <person name="Feau N."/>
            <person name="Dhillon B."/>
            <person name="Hamelin R."/>
            <person name="Burleigh J."/>
            <person name="Smith J."/>
            <person name="Yandell M."/>
            <person name="Nelson C."/>
            <person name="Grigoriev I."/>
            <person name="Davis J."/>
        </authorList>
    </citation>
    <scope>NUCLEOTIDE SEQUENCE</scope>
    <source>
        <strain evidence="2">G11</strain>
    </source>
</reference>
<sequence length="83" mass="9197">MVCVQGHSRHSAGNSGTASSIHPPLSFDFLPQPFQHIGPNSPLPPPFHPFTSTSPFTNLPISKDEWDKSEKWGVRNKLFSNEV</sequence>
<keyword evidence="3" id="KW-1185">Reference proteome</keyword>
<name>A0A9P6T639_9BASI</name>
<gene>
    <name evidence="2" type="ORF">CROQUDRAFT_102341</name>
</gene>
<dbReference type="Proteomes" id="UP000886653">
    <property type="component" value="Unassembled WGS sequence"/>
</dbReference>
<organism evidence="2 3">
    <name type="scientific">Cronartium quercuum f. sp. fusiforme G11</name>
    <dbReference type="NCBI Taxonomy" id="708437"/>
    <lineage>
        <taxon>Eukaryota</taxon>
        <taxon>Fungi</taxon>
        <taxon>Dikarya</taxon>
        <taxon>Basidiomycota</taxon>
        <taxon>Pucciniomycotina</taxon>
        <taxon>Pucciniomycetes</taxon>
        <taxon>Pucciniales</taxon>
        <taxon>Coleosporiaceae</taxon>
        <taxon>Cronartium</taxon>
    </lineage>
</organism>
<protein>
    <submittedName>
        <fullName evidence="2">Uncharacterized protein</fullName>
    </submittedName>
</protein>
<evidence type="ECO:0000313" key="3">
    <source>
        <dbReference type="Proteomes" id="UP000886653"/>
    </source>
</evidence>
<evidence type="ECO:0000313" key="2">
    <source>
        <dbReference type="EMBL" id="KAG0139013.1"/>
    </source>
</evidence>
<evidence type="ECO:0000256" key="1">
    <source>
        <dbReference type="SAM" id="MobiDB-lite"/>
    </source>
</evidence>
<feature type="region of interest" description="Disordered" evidence="1">
    <location>
        <begin position="1"/>
        <end position="22"/>
    </location>
</feature>